<dbReference type="Proteomes" id="UP000178925">
    <property type="component" value="Unassembled WGS sequence"/>
</dbReference>
<evidence type="ECO:0000313" key="3">
    <source>
        <dbReference type="Proteomes" id="UP000178925"/>
    </source>
</evidence>
<keyword evidence="1" id="KW-0812">Transmembrane</keyword>
<dbReference type="AlphaFoldDB" id="A0A1F5SK07"/>
<keyword evidence="1" id="KW-1133">Transmembrane helix</keyword>
<reference evidence="2 3" key="1">
    <citation type="journal article" date="2016" name="Nat. Commun.">
        <title>Thousands of microbial genomes shed light on interconnected biogeochemical processes in an aquifer system.</title>
        <authorList>
            <person name="Anantharaman K."/>
            <person name="Brown C.T."/>
            <person name="Hug L.A."/>
            <person name="Sharon I."/>
            <person name="Castelle C.J."/>
            <person name="Probst A.J."/>
            <person name="Thomas B.C."/>
            <person name="Singh A."/>
            <person name="Wilkins M.J."/>
            <person name="Karaoz U."/>
            <person name="Brodie E.L."/>
            <person name="Williams K.H."/>
            <person name="Hubbard S.S."/>
            <person name="Banfield J.F."/>
        </authorList>
    </citation>
    <scope>NUCLEOTIDE SEQUENCE [LARGE SCALE GENOMIC DNA]</scope>
</reference>
<dbReference type="PANTHER" id="PTHR34819:SF5">
    <property type="entry name" value="CONSERVED REPEAT DOMAIN PROTEIN"/>
    <property type="match status" value="1"/>
</dbReference>
<feature type="transmembrane region" description="Helical" evidence="1">
    <location>
        <begin position="61"/>
        <end position="83"/>
    </location>
</feature>
<dbReference type="STRING" id="1797995.A2242_03015"/>
<gene>
    <name evidence="2" type="ORF">A2242_03015</name>
</gene>
<comment type="caution">
    <text evidence="2">The sequence shown here is derived from an EMBL/GenBank/DDBJ whole genome shotgun (WGS) entry which is preliminary data.</text>
</comment>
<dbReference type="PANTHER" id="PTHR34819">
    <property type="entry name" value="LARGE CYSTEINE-RICH PERIPLASMIC PROTEIN OMCB"/>
    <property type="match status" value="1"/>
</dbReference>
<evidence type="ECO:0008006" key="4">
    <source>
        <dbReference type="Google" id="ProtNLM"/>
    </source>
</evidence>
<protein>
    <recommendedName>
        <fullName evidence="4">DUF11 domain-containing protein</fullName>
    </recommendedName>
</protein>
<evidence type="ECO:0000313" key="2">
    <source>
        <dbReference type="EMBL" id="OGF27020.1"/>
    </source>
</evidence>
<dbReference type="InterPro" id="IPR051172">
    <property type="entry name" value="Chlamydia_OmcB"/>
</dbReference>
<name>A0A1F5SK07_9BACT</name>
<organism evidence="2 3">
    <name type="scientific">Candidatus Falkowbacteria bacterium RIFOXYA2_FULL_47_9</name>
    <dbReference type="NCBI Taxonomy" id="1797995"/>
    <lineage>
        <taxon>Bacteria</taxon>
        <taxon>Candidatus Falkowiibacteriota</taxon>
    </lineage>
</organism>
<keyword evidence="1" id="KW-0472">Membrane</keyword>
<proteinExistence type="predicted"/>
<dbReference type="EMBL" id="MFGC01000029">
    <property type="protein sequence ID" value="OGF27020.1"/>
    <property type="molecule type" value="Genomic_DNA"/>
</dbReference>
<accession>A0A1F5SK07</accession>
<sequence length="634" mass="67980">MPKLIQLKSAGQPEKNFSELLKEREGDDHINKSLQEIYQAENLPAAKGSLHRRSVDPLKRLAWTFVVFLGVLAAVSWSGFYLLHQGERLRTEDVSFAIVGPQEVAVGKEVVYELQYTNLSAFNLRDVQIRLQAPDDFIFLDAAPAPVSDKGLNWRLDQVDTKRSGRIAVKGKVVGLINAQENFSATLSYRPENFSSTFRADASFTTTVNATGISFSIEAPSFINVAEAMPITVRYAKEHESYLDAFSVLLTSSEHFVVSGDNQTGVWLVNNAKETQQELAIKGSYAKKPAGDEKLTVQLAVPQAVVLTHEENGQSVIEHKTIYHVFYEQVVPVVVVDGALSLTLSLNVATAGKPLNFGDALNYVIHYKNVSAAALKNVVIMATVDSALVDWSALNGEHNAERSANSLLWTKAEIPELAGIAPNQEGSFGFSLKVKDAAAAAAAGGDLAIHTALDYSIDSAPVSGNAHALELINQLNTDATFNAQLRYFDISNASVGAGPLPPKVGEKTTYQVYWSAAAGMHDLKNLTVSATLPDGVKWENVSVAGVGAVSYDSGNKTVTWMAPVVGSLDQPALLRFAVSLIPAAGDRGKIITVLNQTDFSATDAATGGVITAAVKPKTTNLEDDSAGHGQGQAQ</sequence>
<evidence type="ECO:0000256" key="1">
    <source>
        <dbReference type="SAM" id="Phobius"/>
    </source>
</evidence>